<dbReference type="Gene3D" id="3.40.1280.10">
    <property type="match status" value="1"/>
</dbReference>
<dbReference type="InterPro" id="IPR004384">
    <property type="entry name" value="RNA_MeTrfase_TrmJ/LasT"/>
</dbReference>
<keyword evidence="4" id="KW-0949">S-adenosyl-L-methionine</keyword>
<dbReference type="InterPro" id="IPR001537">
    <property type="entry name" value="SpoU_MeTrfase"/>
</dbReference>
<sequence>MAGTNNRETLICEGPAIILVGAQLGENIGTAARAMANFGLHDLRLVRPRDGWPSEKARSSSSGALHVVDNARVFDTTEEAIEDLNYVMATTARRRDMVKEIYHAEQAGVMMRSQIDSGHKVGYLFGREKSGLENHDIALADAIVTFAVNPGFSSINLAQSVLLIGHEWFKTRKEISYGDGDMDGGAILKTGLHDPANIPAKKQDLVRFFEHLEGELDVTGFLHPPEKRDAMARNIRNMFQRSALTHQEVQTLRGIVTALTKHNRRVAKKAVIDEYIASLDK</sequence>
<name>A0A2A4Z0S9_9PROT</name>
<evidence type="ECO:0000313" key="6">
    <source>
        <dbReference type="EMBL" id="PCJ00739.1"/>
    </source>
</evidence>
<evidence type="ECO:0000256" key="1">
    <source>
        <dbReference type="ARBA" id="ARBA00007228"/>
    </source>
</evidence>
<evidence type="ECO:0000256" key="4">
    <source>
        <dbReference type="ARBA" id="ARBA00022691"/>
    </source>
</evidence>
<dbReference type="GO" id="GO:0002128">
    <property type="term" value="P:tRNA nucleoside ribose methylation"/>
    <property type="evidence" value="ECO:0007669"/>
    <property type="project" value="TreeGrafter"/>
</dbReference>
<evidence type="ECO:0000256" key="2">
    <source>
        <dbReference type="ARBA" id="ARBA00022603"/>
    </source>
</evidence>
<dbReference type="Gene3D" id="1.10.8.590">
    <property type="match status" value="1"/>
</dbReference>
<accession>A0A2A4Z0S9</accession>
<dbReference type="SUPFAM" id="SSF75217">
    <property type="entry name" value="alpha/beta knot"/>
    <property type="match status" value="1"/>
</dbReference>
<evidence type="ECO:0000256" key="3">
    <source>
        <dbReference type="ARBA" id="ARBA00022679"/>
    </source>
</evidence>
<dbReference type="InterPro" id="IPR029028">
    <property type="entry name" value="Alpha/beta_knot_MTases"/>
</dbReference>
<gene>
    <name evidence="6" type="ORF">COB13_09015</name>
</gene>
<dbReference type="AlphaFoldDB" id="A0A2A4Z0S9"/>
<reference evidence="6" key="2">
    <citation type="journal article" date="2018" name="ISME J.">
        <title>A dynamic microbial community with high functional redundancy inhabits the cold, oxic subseafloor aquifer.</title>
        <authorList>
            <person name="Tully B.J."/>
            <person name="Wheat C.G."/>
            <person name="Glazer B.T."/>
            <person name="Huber J.A."/>
        </authorList>
    </citation>
    <scope>NUCLEOTIDE SEQUENCE</scope>
    <source>
        <strain evidence="6">NORP83</strain>
    </source>
</reference>
<dbReference type="PANTHER" id="PTHR42786">
    <property type="entry name" value="TRNA/RRNA METHYLTRANSFERASE"/>
    <property type="match status" value="1"/>
</dbReference>
<protein>
    <submittedName>
        <fullName evidence="6">rRNA methyltransferase</fullName>
    </submittedName>
</protein>
<comment type="caution">
    <text evidence="6">The sequence shown here is derived from an EMBL/GenBank/DDBJ whole genome shotgun (WGS) entry which is preliminary data.</text>
</comment>
<dbReference type="GO" id="GO:0005829">
    <property type="term" value="C:cytosol"/>
    <property type="evidence" value="ECO:0007669"/>
    <property type="project" value="TreeGrafter"/>
</dbReference>
<dbReference type="EMBL" id="NVUS01000010">
    <property type="protein sequence ID" value="PCJ00739.1"/>
    <property type="molecule type" value="Genomic_DNA"/>
</dbReference>
<reference key="1">
    <citation type="submission" date="2017-08" db="EMBL/GenBank/DDBJ databases">
        <title>A dynamic microbial community with high functional redundancy inhabits the cold, oxic subseafloor aquifer.</title>
        <authorList>
            <person name="Tully B.J."/>
            <person name="Wheat C.G."/>
            <person name="Glazer B.T."/>
            <person name="Huber J.A."/>
        </authorList>
    </citation>
    <scope>NUCLEOTIDE SEQUENCE [LARGE SCALE GENOMIC DNA]</scope>
</reference>
<dbReference type="GO" id="GO:0003723">
    <property type="term" value="F:RNA binding"/>
    <property type="evidence" value="ECO:0007669"/>
    <property type="project" value="InterPro"/>
</dbReference>
<proteinExistence type="inferred from homology"/>
<dbReference type="PANTHER" id="PTHR42786:SF7">
    <property type="entry name" value="TRNA_RRNA METHYLTRANSFERASE SPOU TYPE DOMAIN-CONTAINING PROTEIN"/>
    <property type="match status" value="1"/>
</dbReference>
<evidence type="ECO:0000259" key="5">
    <source>
        <dbReference type="Pfam" id="PF00588"/>
    </source>
</evidence>
<dbReference type="Pfam" id="PF00588">
    <property type="entry name" value="SpoU_methylase"/>
    <property type="match status" value="1"/>
</dbReference>
<organism evidence="6">
    <name type="scientific">OCS116 cluster bacterium</name>
    <dbReference type="NCBI Taxonomy" id="2030921"/>
    <lineage>
        <taxon>Bacteria</taxon>
        <taxon>Pseudomonadati</taxon>
        <taxon>Pseudomonadota</taxon>
        <taxon>Alphaproteobacteria</taxon>
        <taxon>OCS116 cluster</taxon>
    </lineage>
</organism>
<feature type="domain" description="tRNA/rRNA methyltransferase SpoU type" evidence="5">
    <location>
        <begin position="16"/>
        <end position="164"/>
    </location>
</feature>
<comment type="similarity">
    <text evidence="1">Belongs to the class IV-like SAM-binding methyltransferase superfamily. RNA methyltransferase TrmH family.</text>
</comment>
<keyword evidence="2 6" id="KW-0489">Methyltransferase</keyword>
<keyword evidence="3 6" id="KW-0808">Transferase</keyword>
<dbReference type="PIRSF" id="PIRSF004808">
    <property type="entry name" value="LasT"/>
    <property type="match status" value="1"/>
</dbReference>
<dbReference type="InterPro" id="IPR029026">
    <property type="entry name" value="tRNA_m1G_MTases_N"/>
</dbReference>
<dbReference type="CDD" id="cd18093">
    <property type="entry name" value="SpoU-like_TrmJ"/>
    <property type="match status" value="1"/>
</dbReference>
<dbReference type="GO" id="GO:0008173">
    <property type="term" value="F:RNA methyltransferase activity"/>
    <property type="evidence" value="ECO:0007669"/>
    <property type="project" value="InterPro"/>
</dbReference>